<sequence length="496" mass="55586">MNVFVKDPILVGSNLTVVKGVLLSDKIPRHNFLQRKSDPCRFWQDPELCVSLGFSLQYIRLTVFCWLAAMTHDMYTTFRCTDGRYHVAQPVYLKSRTHHRTITPSHHRTIAPSHHHTIAPSHHRTIAPSHTTLNSWPVGPGENVNLIPVADPKISSSFCKYSLFGWGSPLMFLAAAIVLQLRQRGGNLLDTTGLRGTNCWYTSVGTFSLFRFLDENAFLYGFVIPTLCLLVMIVLYLARSAVVIRYTVSMQVDKKVRDKMRRKRNLQLCLFVKPPRVIKTTKNKPVLLYEGYSYHQQSINSKCTRKYWRYENCAISTARCITNLDVDNVVIYSCNIAEHMNPTDHAAATDKEVVTLLVSSVAAFGALFKLTGINAFWIAFNVGHGLQGIAVALCVTCNCQVRFDTSSHVIHTGSPPVEASPSDYASLATARYSRSTRGPFAERDMRSTEPIMVAIAQPVHPQNCPNQPASRCSLGTRRPTQSKAKQTSVAQRCYAT</sequence>
<accession>A0A7R9CZC7</accession>
<protein>
    <submittedName>
        <fullName evidence="3">Uncharacterized protein</fullName>
    </submittedName>
</protein>
<dbReference type="InterPro" id="IPR053231">
    <property type="entry name" value="GPCR_LN-TM7"/>
</dbReference>
<feature type="transmembrane region" description="Helical" evidence="2">
    <location>
        <begin position="217"/>
        <end position="238"/>
    </location>
</feature>
<proteinExistence type="predicted"/>
<dbReference type="PANTHER" id="PTHR45902:SF2">
    <property type="entry name" value="G-PROTEIN COUPLED RECEPTORS FAMILY 2 PROFILE 2 DOMAIN-CONTAINING PROTEIN"/>
    <property type="match status" value="1"/>
</dbReference>
<dbReference type="EMBL" id="OC319395">
    <property type="protein sequence ID" value="CAD7405251.1"/>
    <property type="molecule type" value="Genomic_DNA"/>
</dbReference>
<evidence type="ECO:0000256" key="2">
    <source>
        <dbReference type="SAM" id="Phobius"/>
    </source>
</evidence>
<name>A0A7R9CZC7_TIMCR</name>
<keyword evidence="2" id="KW-0812">Transmembrane</keyword>
<keyword evidence="2" id="KW-1133">Transmembrane helix</keyword>
<dbReference type="Gene3D" id="2.20.25.240">
    <property type="match status" value="1"/>
</dbReference>
<feature type="region of interest" description="Disordered" evidence="1">
    <location>
        <begin position="462"/>
        <end position="489"/>
    </location>
</feature>
<dbReference type="Gene3D" id="1.20.1070.10">
    <property type="entry name" value="Rhodopsin 7-helix transmembrane proteins"/>
    <property type="match status" value="1"/>
</dbReference>
<dbReference type="AlphaFoldDB" id="A0A7R9CZC7"/>
<gene>
    <name evidence="3" type="ORF">TCEB3V08_LOCUS7901</name>
</gene>
<organism evidence="3">
    <name type="scientific">Timema cristinae</name>
    <name type="common">Walking stick</name>
    <dbReference type="NCBI Taxonomy" id="61476"/>
    <lineage>
        <taxon>Eukaryota</taxon>
        <taxon>Metazoa</taxon>
        <taxon>Ecdysozoa</taxon>
        <taxon>Arthropoda</taxon>
        <taxon>Hexapoda</taxon>
        <taxon>Insecta</taxon>
        <taxon>Pterygota</taxon>
        <taxon>Neoptera</taxon>
        <taxon>Polyneoptera</taxon>
        <taxon>Phasmatodea</taxon>
        <taxon>Timematodea</taxon>
        <taxon>Timematoidea</taxon>
        <taxon>Timematidae</taxon>
        <taxon>Timema</taxon>
    </lineage>
</organism>
<evidence type="ECO:0000256" key="1">
    <source>
        <dbReference type="SAM" id="MobiDB-lite"/>
    </source>
</evidence>
<reference evidence="3" key="1">
    <citation type="submission" date="2020-11" db="EMBL/GenBank/DDBJ databases">
        <authorList>
            <person name="Tran Van P."/>
        </authorList>
    </citation>
    <scope>NUCLEOTIDE SEQUENCE</scope>
</reference>
<keyword evidence="2" id="KW-0472">Membrane</keyword>
<evidence type="ECO:0000313" key="3">
    <source>
        <dbReference type="EMBL" id="CAD7405251.1"/>
    </source>
</evidence>
<feature type="compositionally biased region" description="Polar residues" evidence="1">
    <location>
        <begin position="478"/>
        <end position="489"/>
    </location>
</feature>
<dbReference type="PANTHER" id="PTHR45902">
    <property type="entry name" value="LATROPHILIN RECEPTOR-LIKE PROTEIN A"/>
    <property type="match status" value="1"/>
</dbReference>